<keyword evidence="9 14" id="KW-0378">Hydrolase</keyword>
<evidence type="ECO:0000256" key="9">
    <source>
        <dbReference type="ARBA" id="ARBA00022801"/>
    </source>
</evidence>
<evidence type="ECO:0000256" key="7">
    <source>
        <dbReference type="ARBA" id="ARBA00022490"/>
    </source>
</evidence>
<sequence>MWRLFIACAVMGFLVSHSVMAAEGKGEAEDCYLDGWQYSLQCSRIIVGEGDTQVNLAVMVSPALDESGEEPLYLLAGGPGQAASDLAILLNKFRKINQTRAVVLVDRRGAGLSRPFSCGIDRNTPNDLAVISKSLAECYLQQATFANSLSSRQTIEDLELVRTHFGHEKIALWGGSWGTRTALLYQQWYPGSLSALVLDAVAPIDTKVFLGASAAEHALQILVRDCQADPACSQFGDWREILNQLLTDWDNSVAEKFPDPITGKVSEQPISLWALQSMLRAALYSPEASAQLPFAITEAGSGNYLPLAGIAGLFSDMTTGMSLGLTFSVACSEELYRISEEEAATDIADTFVGSAFLEMFSRGCDVWPVPKRPYSKPEARHHPVLLISGEADPITPPSYAQKDLDYLSNKQHLIVMGGGHINSIRGCIPELIEKFLKAPEEELDQACVEDIHRPPFMIGAYGPELDRRGEPGSAENKQWGERQ</sequence>
<dbReference type="InterPro" id="IPR005944">
    <property type="entry name" value="Pro_iminopeptidase"/>
</dbReference>
<evidence type="ECO:0000313" key="14">
    <source>
        <dbReference type="EMBL" id="MFA0810580.1"/>
    </source>
</evidence>
<evidence type="ECO:0000256" key="8">
    <source>
        <dbReference type="ARBA" id="ARBA00022670"/>
    </source>
</evidence>
<reference evidence="14 15" key="1">
    <citation type="submission" date="2024-08" db="EMBL/GenBank/DDBJ databases">
        <authorList>
            <person name="Ishaq N."/>
        </authorList>
    </citation>
    <scope>NUCLEOTIDE SEQUENCE [LARGE SCALE GENOMIC DNA]</scope>
    <source>
        <strain evidence="14 15">DSM 18651</strain>
    </source>
</reference>
<accession>A0ABV4NYK6</accession>
<comment type="caution">
    <text evidence="14">The sequence shown here is derived from an EMBL/GenBank/DDBJ whole genome shotgun (WGS) entry which is preliminary data.</text>
</comment>
<dbReference type="RefSeq" id="WP_371838155.1">
    <property type="nucleotide sequence ID" value="NZ_JBGMEK010000009.1"/>
</dbReference>
<feature type="domain" description="AB hydrolase-1" evidence="13">
    <location>
        <begin position="71"/>
        <end position="424"/>
    </location>
</feature>
<comment type="similarity">
    <text evidence="3">Belongs to the peptidase S33 family.</text>
</comment>
<evidence type="ECO:0000313" key="15">
    <source>
        <dbReference type="Proteomes" id="UP001569428"/>
    </source>
</evidence>
<dbReference type="SUPFAM" id="SSF53474">
    <property type="entry name" value="alpha/beta-Hydrolases"/>
    <property type="match status" value="1"/>
</dbReference>
<dbReference type="PRINTS" id="PR00793">
    <property type="entry name" value="PROAMNOPTASE"/>
</dbReference>
<dbReference type="Gene3D" id="3.40.50.1820">
    <property type="entry name" value="alpha/beta hydrolase"/>
    <property type="match status" value="1"/>
</dbReference>
<name>A0ABV4NYK6_9GAMM</name>
<dbReference type="PANTHER" id="PTHR43722:SF1">
    <property type="entry name" value="PROLINE IMINOPEPTIDASE"/>
    <property type="match status" value="1"/>
</dbReference>
<keyword evidence="8" id="KW-0645">Protease</keyword>
<evidence type="ECO:0000256" key="2">
    <source>
        <dbReference type="ARBA" id="ARBA00004496"/>
    </source>
</evidence>
<evidence type="ECO:0000256" key="6">
    <source>
        <dbReference type="ARBA" id="ARBA00022438"/>
    </source>
</evidence>
<dbReference type="EC" id="3.4.11.5" evidence="4"/>
<dbReference type="GO" id="GO:0016787">
    <property type="term" value="F:hydrolase activity"/>
    <property type="evidence" value="ECO:0007669"/>
    <property type="project" value="UniProtKB-KW"/>
</dbReference>
<dbReference type="InterPro" id="IPR002410">
    <property type="entry name" value="Peptidase_S33"/>
</dbReference>
<dbReference type="PANTHER" id="PTHR43722">
    <property type="entry name" value="PROLINE IMINOPEPTIDASE"/>
    <property type="match status" value="1"/>
</dbReference>
<comment type="catalytic activity">
    <reaction evidence="1">
        <text>Release of N-terminal proline from a peptide.</text>
        <dbReference type="EC" id="3.4.11.5"/>
    </reaction>
</comment>
<dbReference type="InterPro" id="IPR000073">
    <property type="entry name" value="AB_hydrolase_1"/>
</dbReference>
<evidence type="ECO:0000256" key="5">
    <source>
        <dbReference type="ARBA" id="ARBA00021843"/>
    </source>
</evidence>
<feature type="region of interest" description="Disordered" evidence="11">
    <location>
        <begin position="460"/>
        <end position="483"/>
    </location>
</feature>
<evidence type="ECO:0000256" key="11">
    <source>
        <dbReference type="SAM" id="MobiDB-lite"/>
    </source>
</evidence>
<keyword evidence="6" id="KW-0031">Aminopeptidase</keyword>
<keyword evidence="12" id="KW-0732">Signal</keyword>
<feature type="chain" id="PRO_5046829777" description="Proline iminopeptidase" evidence="12">
    <location>
        <begin position="22"/>
        <end position="483"/>
    </location>
</feature>
<dbReference type="InterPro" id="IPR029058">
    <property type="entry name" value="AB_hydrolase_fold"/>
</dbReference>
<gene>
    <name evidence="14" type="ORF">ACCI49_06575</name>
</gene>
<feature type="signal peptide" evidence="12">
    <location>
        <begin position="1"/>
        <end position="21"/>
    </location>
</feature>
<dbReference type="Pfam" id="PF00561">
    <property type="entry name" value="Abhydrolase_1"/>
    <property type="match status" value="1"/>
</dbReference>
<keyword evidence="15" id="KW-1185">Reference proteome</keyword>
<evidence type="ECO:0000256" key="4">
    <source>
        <dbReference type="ARBA" id="ARBA00012568"/>
    </source>
</evidence>
<protein>
    <recommendedName>
        <fullName evidence="5">Proline iminopeptidase</fullName>
        <ecNumber evidence="4">3.4.11.5</ecNumber>
    </recommendedName>
    <alternativeName>
        <fullName evidence="10">Prolyl aminopeptidase</fullName>
    </alternativeName>
</protein>
<dbReference type="Proteomes" id="UP001569428">
    <property type="component" value="Unassembled WGS sequence"/>
</dbReference>
<dbReference type="EMBL" id="JBGMEK010000009">
    <property type="protein sequence ID" value="MFA0810580.1"/>
    <property type="molecule type" value="Genomic_DNA"/>
</dbReference>
<evidence type="ECO:0000256" key="10">
    <source>
        <dbReference type="ARBA" id="ARBA00029605"/>
    </source>
</evidence>
<comment type="subcellular location">
    <subcellularLocation>
        <location evidence="2">Cytoplasm</location>
    </subcellularLocation>
</comment>
<evidence type="ECO:0000256" key="1">
    <source>
        <dbReference type="ARBA" id="ARBA00001585"/>
    </source>
</evidence>
<evidence type="ECO:0000259" key="13">
    <source>
        <dbReference type="Pfam" id="PF00561"/>
    </source>
</evidence>
<organism evidence="14 15">
    <name type="scientific">Microbulbifer epialgicus</name>
    <dbReference type="NCBI Taxonomy" id="393907"/>
    <lineage>
        <taxon>Bacteria</taxon>
        <taxon>Pseudomonadati</taxon>
        <taxon>Pseudomonadota</taxon>
        <taxon>Gammaproteobacteria</taxon>
        <taxon>Cellvibrionales</taxon>
        <taxon>Microbulbiferaceae</taxon>
        <taxon>Microbulbifer</taxon>
    </lineage>
</organism>
<evidence type="ECO:0000256" key="12">
    <source>
        <dbReference type="SAM" id="SignalP"/>
    </source>
</evidence>
<evidence type="ECO:0000256" key="3">
    <source>
        <dbReference type="ARBA" id="ARBA00010088"/>
    </source>
</evidence>
<keyword evidence="7" id="KW-0963">Cytoplasm</keyword>
<proteinExistence type="inferred from homology"/>